<feature type="region of interest" description="Disordered" evidence="6">
    <location>
        <begin position="290"/>
        <end position="333"/>
    </location>
</feature>
<feature type="domain" description="BAH" evidence="7">
    <location>
        <begin position="124"/>
        <end position="261"/>
    </location>
</feature>
<comment type="caution">
    <text evidence="8">The sequence shown here is derived from an EMBL/GenBank/DDBJ whole genome shotgun (WGS) entry which is preliminary data.</text>
</comment>
<dbReference type="SMART" id="SM00249">
    <property type="entry name" value="PHD"/>
    <property type="match status" value="1"/>
</dbReference>
<organism evidence="8 9">
    <name type="scientific">Elysia marginata</name>
    <dbReference type="NCBI Taxonomy" id="1093978"/>
    <lineage>
        <taxon>Eukaryota</taxon>
        <taxon>Metazoa</taxon>
        <taxon>Spiralia</taxon>
        <taxon>Lophotrochozoa</taxon>
        <taxon>Mollusca</taxon>
        <taxon>Gastropoda</taxon>
        <taxon>Heterobranchia</taxon>
        <taxon>Euthyneura</taxon>
        <taxon>Panpulmonata</taxon>
        <taxon>Sacoglossa</taxon>
        <taxon>Placobranchoidea</taxon>
        <taxon>Plakobranchidae</taxon>
        <taxon>Elysia</taxon>
    </lineage>
</organism>
<dbReference type="InterPro" id="IPR001025">
    <property type="entry name" value="BAH_dom"/>
</dbReference>
<proteinExistence type="predicted"/>
<dbReference type="Gene3D" id="2.30.30.490">
    <property type="match status" value="1"/>
</dbReference>
<dbReference type="PANTHER" id="PTHR46147">
    <property type="entry name" value="HISTONE-LYSINE N-METHYLTRANSFERASE ASH1"/>
    <property type="match status" value="1"/>
</dbReference>
<dbReference type="InterPro" id="IPR001965">
    <property type="entry name" value="Znf_PHD"/>
</dbReference>
<feature type="compositionally biased region" description="Low complexity" evidence="6">
    <location>
        <begin position="324"/>
        <end position="333"/>
    </location>
</feature>
<dbReference type="PANTHER" id="PTHR46147:SF3">
    <property type="entry name" value="HISTONE-LYSINE N-METHYLTRANSFERASE ASH1"/>
    <property type="match status" value="1"/>
</dbReference>
<dbReference type="PROSITE" id="PS51038">
    <property type="entry name" value="BAH"/>
    <property type="match status" value="1"/>
</dbReference>
<dbReference type="Pfam" id="PF01426">
    <property type="entry name" value="BAH"/>
    <property type="match status" value="1"/>
</dbReference>
<evidence type="ECO:0000256" key="6">
    <source>
        <dbReference type="SAM" id="MobiDB-lite"/>
    </source>
</evidence>
<accession>A0AAV4JPH0</accession>
<dbReference type="InterPro" id="IPR043319">
    <property type="entry name" value="PHD_ASH1L"/>
</dbReference>
<protein>
    <submittedName>
        <fullName evidence="8">Histone-lysine N-methyltransferase ASH1L</fullName>
    </submittedName>
</protein>
<feature type="compositionally biased region" description="Basic and acidic residues" evidence="6">
    <location>
        <begin position="291"/>
        <end position="302"/>
    </location>
</feature>
<comment type="subcellular location">
    <subcellularLocation>
        <location evidence="1">Nucleus</location>
    </subcellularLocation>
</comment>
<name>A0AAV4JPH0_9GAST</name>
<keyword evidence="5" id="KW-0539">Nucleus</keyword>
<dbReference type="AlphaFoldDB" id="A0AAV4JPH0"/>
<dbReference type="Proteomes" id="UP000762676">
    <property type="component" value="Unassembled WGS sequence"/>
</dbReference>
<evidence type="ECO:0000256" key="4">
    <source>
        <dbReference type="ARBA" id="ARBA00022833"/>
    </source>
</evidence>
<keyword evidence="9" id="KW-1185">Reference proteome</keyword>
<evidence type="ECO:0000256" key="5">
    <source>
        <dbReference type="ARBA" id="ARBA00023242"/>
    </source>
</evidence>
<dbReference type="Gene3D" id="3.30.40.10">
    <property type="entry name" value="Zinc/RING finger domain, C3HC4 (zinc finger)"/>
    <property type="match status" value="1"/>
</dbReference>
<gene>
    <name evidence="8" type="ORF">ElyMa_006996800</name>
</gene>
<evidence type="ECO:0000256" key="3">
    <source>
        <dbReference type="ARBA" id="ARBA00022771"/>
    </source>
</evidence>
<dbReference type="EMBL" id="BMAT01013981">
    <property type="protein sequence ID" value="GFS24190.1"/>
    <property type="molecule type" value="Genomic_DNA"/>
</dbReference>
<dbReference type="SUPFAM" id="SSF57903">
    <property type="entry name" value="FYVE/PHD zinc finger"/>
    <property type="match status" value="1"/>
</dbReference>
<dbReference type="InterPro" id="IPR019786">
    <property type="entry name" value="Zinc_finger_PHD-type_CS"/>
</dbReference>
<dbReference type="GO" id="GO:0006355">
    <property type="term" value="P:regulation of DNA-templated transcription"/>
    <property type="evidence" value="ECO:0007669"/>
    <property type="project" value="TreeGrafter"/>
</dbReference>
<evidence type="ECO:0000256" key="1">
    <source>
        <dbReference type="ARBA" id="ARBA00004123"/>
    </source>
</evidence>
<reference evidence="8 9" key="1">
    <citation type="journal article" date="2021" name="Elife">
        <title>Chloroplast acquisition without the gene transfer in kleptoplastic sea slugs, Plakobranchus ocellatus.</title>
        <authorList>
            <person name="Maeda T."/>
            <person name="Takahashi S."/>
            <person name="Yoshida T."/>
            <person name="Shimamura S."/>
            <person name="Takaki Y."/>
            <person name="Nagai Y."/>
            <person name="Toyoda A."/>
            <person name="Suzuki Y."/>
            <person name="Arimoto A."/>
            <person name="Ishii H."/>
            <person name="Satoh N."/>
            <person name="Nishiyama T."/>
            <person name="Hasebe M."/>
            <person name="Maruyama T."/>
            <person name="Minagawa J."/>
            <person name="Obokata J."/>
            <person name="Shigenobu S."/>
        </authorList>
    </citation>
    <scope>NUCLEOTIDE SEQUENCE [LARGE SCALE GENOMIC DNA]</scope>
</reference>
<dbReference type="CDD" id="cd15548">
    <property type="entry name" value="PHD_ASH1L"/>
    <property type="match status" value="1"/>
</dbReference>
<feature type="compositionally biased region" description="Basic and acidic residues" evidence="6">
    <location>
        <begin position="310"/>
        <end position="323"/>
    </location>
</feature>
<dbReference type="GO" id="GO:0005654">
    <property type="term" value="C:nucleoplasm"/>
    <property type="evidence" value="ECO:0007669"/>
    <property type="project" value="TreeGrafter"/>
</dbReference>
<dbReference type="FunFam" id="3.30.40.10:FF:000113">
    <property type="entry name" value="Histone-lysine N-methyltransferase"/>
    <property type="match status" value="1"/>
</dbReference>
<keyword evidence="2" id="KW-0479">Metal-binding</keyword>
<dbReference type="GO" id="GO:0042800">
    <property type="term" value="F:histone H3K4 methyltransferase activity"/>
    <property type="evidence" value="ECO:0007669"/>
    <property type="project" value="TreeGrafter"/>
</dbReference>
<sequence length="429" mass="49834">MFDGVKTEMAGQLDEVLGPNITKAYMDTELARLEQAQLKGIEEPEEDIIRCICGVTRDEGLMVMCEKCSRWQHCDCVRANGKEEHYLCDRCEPRYYDPEILLVPPPSDAMPDCTHYMTLVKDEVQYAVGDCVYVMRDCKRTSSGAPLRTSHRLLATCSPDKLDVFRLDQLWRDPKGERFASGTPYLRPQETFHEPTRKFFHNELFRTPSFEIIPMELVMGKCIVMDPNTYSKGRPKGFKEQDVYICEYRVDKTAHLFHKIQKIWYPINTSKFCFHWFDKKLNMKRTYSPHEVPEEYKRKAERSATALTTVKKEEKEEKPDNKPLVKGGKSSLGNGKLKLDDSIKNDLKLKAEVKVNVKKGSCHKKEDVAQMLAESNADLAERNKKKRQERKARLDKILTKLLNLIPGKQKVDLTYLLEDEKRIRKKIIK</sequence>
<keyword evidence="3" id="KW-0863">Zinc-finger</keyword>
<evidence type="ECO:0000313" key="8">
    <source>
        <dbReference type="EMBL" id="GFS24190.1"/>
    </source>
</evidence>
<dbReference type="GO" id="GO:0003682">
    <property type="term" value="F:chromatin binding"/>
    <property type="evidence" value="ECO:0007669"/>
    <property type="project" value="InterPro"/>
</dbReference>
<dbReference type="CDD" id="cd04717">
    <property type="entry name" value="BAH_polybromo"/>
    <property type="match status" value="1"/>
</dbReference>
<keyword evidence="4" id="KW-0862">Zinc</keyword>
<evidence type="ECO:0000256" key="2">
    <source>
        <dbReference type="ARBA" id="ARBA00022723"/>
    </source>
</evidence>
<dbReference type="InterPro" id="IPR043151">
    <property type="entry name" value="BAH_sf"/>
</dbReference>
<evidence type="ECO:0000313" key="9">
    <source>
        <dbReference type="Proteomes" id="UP000762676"/>
    </source>
</evidence>
<dbReference type="InterPro" id="IPR013083">
    <property type="entry name" value="Znf_RING/FYVE/PHD"/>
</dbReference>
<dbReference type="GO" id="GO:0008270">
    <property type="term" value="F:zinc ion binding"/>
    <property type="evidence" value="ECO:0007669"/>
    <property type="project" value="UniProtKB-KW"/>
</dbReference>
<dbReference type="PROSITE" id="PS01359">
    <property type="entry name" value="ZF_PHD_1"/>
    <property type="match status" value="1"/>
</dbReference>
<dbReference type="SMART" id="SM00439">
    <property type="entry name" value="BAH"/>
    <property type="match status" value="1"/>
</dbReference>
<dbReference type="InterPro" id="IPR011011">
    <property type="entry name" value="Znf_FYVE_PHD"/>
</dbReference>
<evidence type="ECO:0000259" key="7">
    <source>
        <dbReference type="PROSITE" id="PS51038"/>
    </source>
</evidence>